<keyword evidence="3" id="KW-1185">Reference proteome</keyword>
<accession>A0AAW0BTZ2</accession>
<feature type="compositionally biased region" description="Basic residues" evidence="1">
    <location>
        <begin position="178"/>
        <end position="192"/>
    </location>
</feature>
<evidence type="ECO:0000313" key="2">
    <source>
        <dbReference type="EMBL" id="KAK7029839.1"/>
    </source>
</evidence>
<feature type="compositionally biased region" description="Basic and acidic residues" evidence="1">
    <location>
        <begin position="168"/>
        <end position="177"/>
    </location>
</feature>
<proteinExistence type="predicted"/>
<name>A0AAW0BTZ2_9AGAR</name>
<gene>
    <name evidence="2" type="ORF">R3P38DRAFT_3353687</name>
</gene>
<protein>
    <recommendedName>
        <fullName evidence="4">Ribosomal protein L2</fullName>
    </recommendedName>
</protein>
<dbReference type="EMBL" id="JAWWNJ010000026">
    <property type="protein sequence ID" value="KAK7029839.1"/>
    <property type="molecule type" value="Genomic_DNA"/>
</dbReference>
<sequence length="205" mass="23121">MEENVRYWIRVWIVVERPWIVHCEAGEEHTETENGEQWRDASNVAEGNAVMVPPDSKIGKGGIGQVPNQLWEKTIPKTSVFGIFNLEIRIQHSAAEVVGAGGGNTRKTLVEGEWVFTAECVRDSVGLTPRPVQGLAEKIGNKTGRSEGMHDCVKSTYPRRHTHIAASKSHERNDAGTKKRRYRRHMSYRRPLLRSSSPLTRDGRI</sequence>
<evidence type="ECO:0000256" key="1">
    <source>
        <dbReference type="SAM" id="MobiDB-lite"/>
    </source>
</evidence>
<dbReference type="AlphaFoldDB" id="A0AAW0BTZ2"/>
<organism evidence="2 3">
    <name type="scientific">Favolaschia claudopus</name>
    <dbReference type="NCBI Taxonomy" id="2862362"/>
    <lineage>
        <taxon>Eukaryota</taxon>
        <taxon>Fungi</taxon>
        <taxon>Dikarya</taxon>
        <taxon>Basidiomycota</taxon>
        <taxon>Agaricomycotina</taxon>
        <taxon>Agaricomycetes</taxon>
        <taxon>Agaricomycetidae</taxon>
        <taxon>Agaricales</taxon>
        <taxon>Marasmiineae</taxon>
        <taxon>Mycenaceae</taxon>
        <taxon>Favolaschia</taxon>
    </lineage>
</organism>
<reference evidence="2 3" key="1">
    <citation type="journal article" date="2024" name="J Genomics">
        <title>Draft genome sequencing and assembly of Favolaschia claudopus CIRM-BRFM 2984 isolated from oak limbs.</title>
        <authorList>
            <person name="Navarro D."/>
            <person name="Drula E."/>
            <person name="Chaduli D."/>
            <person name="Cazenave R."/>
            <person name="Ahrendt S."/>
            <person name="Wang J."/>
            <person name="Lipzen A."/>
            <person name="Daum C."/>
            <person name="Barry K."/>
            <person name="Grigoriev I.V."/>
            <person name="Favel A."/>
            <person name="Rosso M.N."/>
            <person name="Martin F."/>
        </authorList>
    </citation>
    <scope>NUCLEOTIDE SEQUENCE [LARGE SCALE GENOMIC DNA]</scope>
    <source>
        <strain evidence="2 3">CIRM-BRFM 2984</strain>
    </source>
</reference>
<feature type="region of interest" description="Disordered" evidence="1">
    <location>
        <begin position="160"/>
        <end position="205"/>
    </location>
</feature>
<dbReference type="Proteomes" id="UP001362999">
    <property type="component" value="Unassembled WGS sequence"/>
</dbReference>
<evidence type="ECO:0000313" key="3">
    <source>
        <dbReference type="Proteomes" id="UP001362999"/>
    </source>
</evidence>
<evidence type="ECO:0008006" key="4">
    <source>
        <dbReference type="Google" id="ProtNLM"/>
    </source>
</evidence>
<comment type="caution">
    <text evidence="2">The sequence shown here is derived from an EMBL/GenBank/DDBJ whole genome shotgun (WGS) entry which is preliminary data.</text>
</comment>